<dbReference type="Proteomes" id="UP000265703">
    <property type="component" value="Unassembled WGS sequence"/>
</dbReference>
<feature type="non-terminal residue" evidence="1">
    <location>
        <position position="1"/>
    </location>
</feature>
<dbReference type="AlphaFoldDB" id="A0A397RYQ6"/>
<gene>
    <name evidence="1" type="ORF">C1645_840960</name>
</gene>
<reference evidence="1 2" key="1">
    <citation type="submission" date="2018-06" db="EMBL/GenBank/DDBJ databases">
        <title>Comparative genomics reveals the genomic features of Rhizophagus irregularis, R. cerebriforme, R. diaphanum and Gigaspora rosea, and their symbiotic lifestyle signature.</title>
        <authorList>
            <person name="Morin E."/>
            <person name="San Clemente H."/>
            <person name="Chen E.C.H."/>
            <person name="De La Providencia I."/>
            <person name="Hainaut M."/>
            <person name="Kuo A."/>
            <person name="Kohler A."/>
            <person name="Murat C."/>
            <person name="Tang N."/>
            <person name="Roy S."/>
            <person name="Loubradou J."/>
            <person name="Henrissat B."/>
            <person name="Grigoriev I.V."/>
            <person name="Corradi N."/>
            <person name="Roux C."/>
            <person name="Martin F.M."/>
        </authorList>
    </citation>
    <scope>NUCLEOTIDE SEQUENCE [LARGE SCALE GENOMIC DNA]</scope>
    <source>
        <strain evidence="1 2">DAOM 227022</strain>
    </source>
</reference>
<dbReference type="EMBL" id="QKYT01001368">
    <property type="protein sequence ID" value="RIA79323.1"/>
    <property type="molecule type" value="Genomic_DNA"/>
</dbReference>
<keyword evidence="2" id="KW-1185">Reference proteome</keyword>
<accession>A0A397RYQ6</accession>
<comment type="caution">
    <text evidence="1">The sequence shown here is derived from an EMBL/GenBank/DDBJ whole genome shotgun (WGS) entry which is preliminary data.</text>
</comment>
<evidence type="ECO:0008006" key="3">
    <source>
        <dbReference type="Google" id="ProtNLM"/>
    </source>
</evidence>
<name>A0A397RYQ6_9GLOM</name>
<proteinExistence type="predicted"/>
<organism evidence="1 2">
    <name type="scientific">Glomus cerebriforme</name>
    <dbReference type="NCBI Taxonomy" id="658196"/>
    <lineage>
        <taxon>Eukaryota</taxon>
        <taxon>Fungi</taxon>
        <taxon>Fungi incertae sedis</taxon>
        <taxon>Mucoromycota</taxon>
        <taxon>Glomeromycotina</taxon>
        <taxon>Glomeromycetes</taxon>
        <taxon>Glomerales</taxon>
        <taxon>Glomeraceae</taxon>
        <taxon>Glomus</taxon>
    </lineage>
</organism>
<protein>
    <recommendedName>
        <fullName evidence="3">Serine-threonine/tyrosine-protein kinase catalytic domain-containing protein</fullName>
    </recommendedName>
</protein>
<evidence type="ECO:0000313" key="1">
    <source>
        <dbReference type="EMBL" id="RIA79323.1"/>
    </source>
</evidence>
<sequence>LIKKCWDVNPSQRPGARELLEIISDWIDENVYKRIRKNTPFYRQYRELKDEYNTFSQKPYQIYSNATTTSKMIDTKRITKLLESSQQNKISQSLEFPMSELQEALEEMCNNEVVILEGEDKDFLFLEKLTRESSIILPSVISPGKEDLIESSPSNLLQLLNKIGSSEEITKRIKQIHEVLVREIAKKKGFSIYFPRSLSSLLEDLVEKYNLQEKSTVFFLAVIDEDDFSESLSMLREFLDRKGVKKGN</sequence>
<evidence type="ECO:0000313" key="2">
    <source>
        <dbReference type="Proteomes" id="UP000265703"/>
    </source>
</evidence>
<dbReference type="OrthoDB" id="2448185at2759"/>